<evidence type="ECO:0000256" key="3">
    <source>
        <dbReference type="ARBA" id="ARBA00010617"/>
    </source>
</evidence>
<dbReference type="InterPro" id="IPR036396">
    <property type="entry name" value="Cyt_P450_sf"/>
</dbReference>
<dbReference type="EMBL" id="MF445421">
    <property type="protein sequence ID" value="AWD93836.1"/>
    <property type="molecule type" value="mRNA"/>
</dbReference>
<evidence type="ECO:0000256" key="11">
    <source>
        <dbReference type="ARBA" id="ARBA00023033"/>
    </source>
</evidence>
<dbReference type="CDD" id="cd11072">
    <property type="entry name" value="CYP71-like"/>
    <property type="match status" value="1"/>
</dbReference>
<evidence type="ECO:0000313" key="15">
    <source>
        <dbReference type="EMBL" id="AWD93836.1"/>
    </source>
</evidence>
<evidence type="ECO:0000256" key="4">
    <source>
        <dbReference type="ARBA" id="ARBA00022617"/>
    </source>
</evidence>
<evidence type="ECO:0000256" key="10">
    <source>
        <dbReference type="ARBA" id="ARBA00023004"/>
    </source>
</evidence>
<dbReference type="Gene3D" id="1.10.630.10">
    <property type="entry name" value="Cytochrome P450"/>
    <property type="match status" value="1"/>
</dbReference>
<dbReference type="PANTHER" id="PTHR47953">
    <property type="entry name" value="OS08G0105600 PROTEIN"/>
    <property type="match status" value="1"/>
</dbReference>
<dbReference type="InterPro" id="IPR017972">
    <property type="entry name" value="Cyt_P450_CS"/>
</dbReference>
<gene>
    <name evidence="15" type="primary">CYP71D375</name>
</gene>
<dbReference type="GO" id="GO:0005506">
    <property type="term" value="F:iron ion binding"/>
    <property type="evidence" value="ECO:0007669"/>
    <property type="project" value="InterPro"/>
</dbReference>
<evidence type="ECO:0000256" key="8">
    <source>
        <dbReference type="ARBA" id="ARBA00022989"/>
    </source>
</evidence>
<keyword evidence="11 14" id="KW-0503">Monooxygenase</keyword>
<dbReference type="GO" id="GO:0020037">
    <property type="term" value="F:heme binding"/>
    <property type="evidence" value="ECO:0007669"/>
    <property type="project" value="InterPro"/>
</dbReference>
<feature type="binding site" description="axial binding residue" evidence="13">
    <location>
        <position position="440"/>
    </location>
    <ligand>
        <name>heme</name>
        <dbReference type="ChEBI" id="CHEBI:30413"/>
    </ligand>
    <ligandPart>
        <name>Fe</name>
        <dbReference type="ChEBI" id="CHEBI:18248"/>
    </ligandPart>
</feature>
<name>A0A5A4JQD7_SALMI</name>
<accession>A0A5A4JQD7</accession>
<dbReference type="PRINTS" id="PR00463">
    <property type="entry name" value="EP450I"/>
</dbReference>
<dbReference type="FunFam" id="1.10.630.10:FF:000043">
    <property type="entry name" value="Cytochrome P450 99A2"/>
    <property type="match status" value="1"/>
</dbReference>
<keyword evidence="10 13" id="KW-0408">Iron</keyword>
<evidence type="ECO:0000256" key="9">
    <source>
        <dbReference type="ARBA" id="ARBA00023002"/>
    </source>
</evidence>
<evidence type="ECO:0000256" key="7">
    <source>
        <dbReference type="ARBA" id="ARBA00022968"/>
    </source>
</evidence>
<sequence>MEFNIPSTLIALLSFLLFLLTFRKSRRISKFANSYPHIPGPKTLPLIGNLHLMLRATVPHHMFRDLAAKHGPLMHLQLGEIHFVVISSVDFANQVVRTHDLNFANRPRGLVAETLSYNYTAIVFTPYGDHWRQLRKICTLELLSARRVQSFRHIREEESMHMCEWIASRAGSPANLSEKLFLTSYDIITRAVVGARTAECGTMTSIIEEATQLGAGFMLADLYPSVKWLPLITGARFKIRRMHRKLDKLFSSIVEQHRSAGDAAGVFEDLVDVLLKIQRDGTELPLTIDNIKAVVLDMFIAGTDTSSITIEWAMSELIRNPSKLNKAQEEVRKVFDDKGYIDEDKFDELKYLKLIIKETLRLHPPLPFLVPRINAERCEINGYEIPAKTTVIVNAWALGRDPKYWKDAEKFIPERFEESSHDFKGNNLEYLPFGAGRRMCPGMSFGLANIELPLAMLLYHFDWKMPKGIQNKDLDMAEAFGVTVRKKHHLHLIPTVKRPLRAAA</sequence>
<keyword evidence="7" id="KW-0735">Signal-anchor</keyword>
<dbReference type="InterPro" id="IPR052306">
    <property type="entry name" value="CYP450_71D"/>
</dbReference>
<evidence type="ECO:0000256" key="5">
    <source>
        <dbReference type="ARBA" id="ARBA00022692"/>
    </source>
</evidence>
<evidence type="ECO:0000256" key="14">
    <source>
        <dbReference type="RuleBase" id="RU000461"/>
    </source>
</evidence>
<comment type="similarity">
    <text evidence="3 14">Belongs to the cytochrome P450 family.</text>
</comment>
<comment type="subcellular location">
    <subcellularLocation>
        <location evidence="2">Membrane</location>
        <topology evidence="2">Single-pass type II membrane protein</topology>
    </subcellularLocation>
</comment>
<dbReference type="SUPFAM" id="SSF48264">
    <property type="entry name" value="Cytochrome P450"/>
    <property type="match status" value="1"/>
</dbReference>
<keyword evidence="12" id="KW-0472">Membrane</keyword>
<dbReference type="PROSITE" id="PS00086">
    <property type="entry name" value="CYTOCHROME_P450"/>
    <property type="match status" value="1"/>
</dbReference>
<dbReference type="GO" id="GO:0016114">
    <property type="term" value="P:terpenoid biosynthetic process"/>
    <property type="evidence" value="ECO:0007669"/>
    <property type="project" value="UniProtKB-ARBA"/>
</dbReference>
<dbReference type="InterPro" id="IPR002401">
    <property type="entry name" value="Cyt_P450_E_grp-I"/>
</dbReference>
<keyword evidence="5" id="KW-0812">Transmembrane</keyword>
<dbReference type="GO" id="GO:0016020">
    <property type="term" value="C:membrane"/>
    <property type="evidence" value="ECO:0007669"/>
    <property type="project" value="UniProtKB-SubCell"/>
</dbReference>
<reference evidence="15" key="1">
    <citation type="submission" date="2017-07" db="EMBL/GenBank/DDBJ databases">
        <title>The cloning and functional identification of novel CYP71D375 related to tanshinone biosynthesis in Salvia miltiorrhiza.</title>
        <authorList>
            <person name="Pu X."/>
            <person name="Xu Z."/>
            <person name="Song J."/>
        </authorList>
    </citation>
    <scope>NUCLEOTIDE SEQUENCE</scope>
</reference>
<dbReference type="PANTHER" id="PTHR47953:SF19">
    <property type="entry name" value="OS06G0641600 PROTEIN"/>
    <property type="match status" value="1"/>
</dbReference>
<dbReference type="SMR" id="A0A5A4JQD7"/>
<evidence type="ECO:0000256" key="1">
    <source>
        <dbReference type="ARBA" id="ARBA00001971"/>
    </source>
</evidence>
<evidence type="ECO:0000256" key="12">
    <source>
        <dbReference type="ARBA" id="ARBA00023136"/>
    </source>
</evidence>
<protein>
    <submittedName>
        <fullName evidence="15">Cytochrome P450 CYP71D375</fullName>
    </submittedName>
</protein>
<dbReference type="InterPro" id="IPR001128">
    <property type="entry name" value="Cyt_P450"/>
</dbReference>
<comment type="cofactor">
    <cofactor evidence="1 13">
        <name>heme</name>
        <dbReference type="ChEBI" id="CHEBI:30413"/>
    </cofactor>
</comment>
<evidence type="ECO:0000256" key="6">
    <source>
        <dbReference type="ARBA" id="ARBA00022723"/>
    </source>
</evidence>
<keyword evidence="6 13" id="KW-0479">Metal-binding</keyword>
<organism evidence="15">
    <name type="scientific">Salvia miltiorrhiza</name>
    <name type="common">Chinese sage</name>
    <dbReference type="NCBI Taxonomy" id="226208"/>
    <lineage>
        <taxon>Eukaryota</taxon>
        <taxon>Viridiplantae</taxon>
        <taxon>Streptophyta</taxon>
        <taxon>Embryophyta</taxon>
        <taxon>Tracheophyta</taxon>
        <taxon>Spermatophyta</taxon>
        <taxon>Magnoliopsida</taxon>
        <taxon>eudicotyledons</taxon>
        <taxon>Gunneridae</taxon>
        <taxon>Pentapetalae</taxon>
        <taxon>asterids</taxon>
        <taxon>lamiids</taxon>
        <taxon>Lamiales</taxon>
        <taxon>Lamiaceae</taxon>
        <taxon>Nepetoideae</taxon>
        <taxon>Mentheae</taxon>
        <taxon>Salviinae</taxon>
        <taxon>Salvia</taxon>
        <taxon>Salvia incertae sedis</taxon>
    </lineage>
</organism>
<evidence type="ECO:0000256" key="13">
    <source>
        <dbReference type="PIRSR" id="PIRSR602401-1"/>
    </source>
</evidence>
<evidence type="ECO:0000256" key="2">
    <source>
        <dbReference type="ARBA" id="ARBA00004606"/>
    </source>
</evidence>
<keyword evidence="8" id="KW-1133">Transmembrane helix</keyword>
<dbReference type="PRINTS" id="PR00385">
    <property type="entry name" value="P450"/>
</dbReference>
<dbReference type="Pfam" id="PF00067">
    <property type="entry name" value="p450"/>
    <property type="match status" value="1"/>
</dbReference>
<keyword evidence="4 13" id="KW-0349">Heme</keyword>
<keyword evidence="9 14" id="KW-0560">Oxidoreductase</keyword>
<dbReference type="AlphaFoldDB" id="A0A5A4JQD7"/>
<dbReference type="GO" id="GO:0016712">
    <property type="term" value="F:oxidoreductase activity, acting on paired donors, with incorporation or reduction of molecular oxygen, reduced flavin or flavoprotein as one donor, and incorporation of one atom of oxygen"/>
    <property type="evidence" value="ECO:0007669"/>
    <property type="project" value="UniProtKB-ARBA"/>
</dbReference>
<proteinExistence type="evidence at transcript level"/>